<dbReference type="InterPro" id="IPR001254">
    <property type="entry name" value="Trypsin_dom"/>
</dbReference>
<dbReference type="PROSITE" id="PS50240">
    <property type="entry name" value="TRYPSIN_DOM"/>
    <property type="match status" value="3"/>
</dbReference>
<dbReference type="Gene3D" id="2.40.10.10">
    <property type="entry name" value="Trypsin-like serine proteases"/>
    <property type="match status" value="3"/>
</dbReference>
<dbReference type="InterPro" id="IPR035976">
    <property type="entry name" value="Sushi/SCR/CCP_sf"/>
</dbReference>
<evidence type="ECO:0000256" key="2">
    <source>
        <dbReference type="ARBA" id="ARBA00024195"/>
    </source>
</evidence>
<feature type="signal peptide" evidence="4">
    <location>
        <begin position="1"/>
        <end position="21"/>
    </location>
</feature>
<dbReference type="PROSITE" id="PS00134">
    <property type="entry name" value="TRYPSIN_HIS"/>
    <property type="match status" value="1"/>
</dbReference>
<keyword evidence="7" id="KW-0645">Protease</keyword>
<evidence type="ECO:0000256" key="1">
    <source>
        <dbReference type="ARBA" id="ARBA00023157"/>
    </source>
</evidence>
<dbReference type="GO" id="GO:0006508">
    <property type="term" value="P:proteolysis"/>
    <property type="evidence" value="ECO:0007669"/>
    <property type="project" value="UniProtKB-KW"/>
</dbReference>
<dbReference type="Pfam" id="PF00089">
    <property type="entry name" value="Trypsin"/>
    <property type="match status" value="3"/>
</dbReference>
<feature type="domain" description="Peptidase S1" evidence="5">
    <location>
        <begin position="33"/>
        <end position="284"/>
    </location>
</feature>
<evidence type="ECO:0000256" key="4">
    <source>
        <dbReference type="SAM" id="SignalP"/>
    </source>
</evidence>
<dbReference type="Proteomes" id="UP000325440">
    <property type="component" value="Unassembled WGS sequence"/>
</dbReference>
<name>A0A5E4M1N7_9HEMI</name>
<sequence>MFRVLFVIIVAIAATLPVIYADCGHLFFPENRNYGKVNYKYSTTPWNAGVYRKDESNKYDMICCGSLISPKLVVTSAQFFWEKGLPNKIIRDGTQYYKIAVGKYKRDYSVMDNEFTQIIDVKLIYLQDNFEAKFRYYADDIAVIVLENDVIVSDAVMPVCIDWTEKYTIPSGTIGKIVGWGLTEKLKPSPVLLERTLPYIDRLNCHHLITGNNQLQAYVPSDKFCGLKGPGFRGGEAGFGGAGLTFAQADIYYLAGIMSIKINETVEILTDVSKHIPWLRNIYSQYYQTGCGRLFTPKNKNRDYHGVEVKFSTAPWNVGVYIRDASNKYVMICGGTLVAPNLVISAAQFFWEKESSNKIIRDTQNYKIAVGKYKRNYSIMDNEFTQIINVELIYLEENYDGQFRYYANDIAIIKLKNNVILSDAVMPVCIDWTGKRTIPNGTKGKIVGWGMDNLVPSPVLLELSLPYTDRTSCHNLNKANTKLQKYVPSDKFCGIIGPEFRGGEAGFGGAGLTFENENGLYFLVGVVSITYNHSIEILTDVNKHIPWIHNIYSEYGANGILNNKISTGQLESLGSTSSNSFKTTTSAPVPIESLTQVTCTIPFVNGSIYSLISDNSNQNKVLLPGTLVSLDSKVEETCEKGYHKVQTKRNLIKCEESGEWFPSITESEPLCIKKCRPMESDSLDLKCTYNGLDVDCADPAIYRTILQPKCKVTHGIKNGQLEVPVKLVCRENGEWSGHLYECIPKCGRTNAQITTLIAGGQKVKYGTAPWNAALYHKENNTYYDLICGGTIIDPNLVISAAHCFWNSDIGKLADRSNYSNYQIGVSKYERNYFKRDNEFTQILEIRDIHVPKNYQGQAGFHENDIAIIVLSKPIKISNQVLPACMDWNNKFSIIKDGTLGKVVGWGLTEKKTPSPILLEVSLPYIHHDKCMDISANDFKNYVTKDKFCAGYQSVSGTAVDQGDSGAGLTFVHSDSHFLTGIVSLKETVDNTFATFTSVSYHRNWIETIYLEVQ</sequence>
<dbReference type="InterPro" id="IPR018114">
    <property type="entry name" value="TRYPSIN_HIS"/>
</dbReference>
<feature type="chain" id="PRO_5023152477" evidence="4">
    <location>
        <begin position="22"/>
        <end position="1013"/>
    </location>
</feature>
<dbReference type="GO" id="GO:0004252">
    <property type="term" value="F:serine-type endopeptidase activity"/>
    <property type="evidence" value="ECO:0007669"/>
    <property type="project" value="InterPro"/>
</dbReference>
<dbReference type="AlphaFoldDB" id="A0A5E4M1N7"/>
<organism evidence="7 8">
    <name type="scientific">Cinara cedri</name>
    <dbReference type="NCBI Taxonomy" id="506608"/>
    <lineage>
        <taxon>Eukaryota</taxon>
        <taxon>Metazoa</taxon>
        <taxon>Ecdysozoa</taxon>
        <taxon>Arthropoda</taxon>
        <taxon>Hexapoda</taxon>
        <taxon>Insecta</taxon>
        <taxon>Pterygota</taxon>
        <taxon>Neoptera</taxon>
        <taxon>Paraneoptera</taxon>
        <taxon>Hemiptera</taxon>
        <taxon>Sternorrhyncha</taxon>
        <taxon>Aphidomorpha</taxon>
        <taxon>Aphidoidea</taxon>
        <taxon>Aphididae</taxon>
        <taxon>Lachninae</taxon>
        <taxon>Cinara</taxon>
    </lineage>
</organism>
<dbReference type="InterPro" id="IPR009003">
    <property type="entry name" value="Peptidase_S1_PA"/>
</dbReference>
<reference evidence="7 8" key="1">
    <citation type="submission" date="2019-08" db="EMBL/GenBank/DDBJ databases">
        <authorList>
            <person name="Alioto T."/>
            <person name="Alioto T."/>
            <person name="Gomez Garrido J."/>
        </authorList>
    </citation>
    <scope>NUCLEOTIDE SEQUENCE [LARGE SCALE GENOMIC DNA]</scope>
</reference>
<keyword evidence="4" id="KW-0732">Signal</keyword>
<comment type="similarity">
    <text evidence="2">Belongs to the peptidase S1 family. CLIP subfamily.</text>
</comment>
<keyword evidence="8" id="KW-1185">Reference proteome</keyword>
<accession>A0A5E4M1N7</accession>
<dbReference type="PRINTS" id="PR00722">
    <property type="entry name" value="CHYMOTRYPSIN"/>
</dbReference>
<dbReference type="PANTHER" id="PTHR24256">
    <property type="entry name" value="TRYPTASE-RELATED"/>
    <property type="match status" value="1"/>
</dbReference>
<dbReference type="InterPro" id="IPR051487">
    <property type="entry name" value="Ser/Thr_Proteases_Immune/Dev"/>
</dbReference>
<feature type="domain" description="Peptidase S1" evidence="5">
    <location>
        <begin position="757"/>
        <end position="1010"/>
    </location>
</feature>
<evidence type="ECO:0000259" key="5">
    <source>
        <dbReference type="PROSITE" id="PS50240"/>
    </source>
</evidence>
<feature type="domain" description="Peptidase S1" evidence="5">
    <location>
        <begin position="303"/>
        <end position="553"/>
    </location>
</feature>
<comment type="caution">
    <text evidence="3">Lacks conserved residue(s) required for the propagation of feature annotation.</text>
</comment>
<dbReference type="EMBL" id="CABPRJ010000007">
    <property type="protein sequence ID" value="VVC24912.1"/>
    <property type="molecule type" value="Genomic_DNA"/>
</dbReference>
<evidence type="ECO:0000256" key="3">
    <source>
        <dbReference type="PROSITE-ProRule" id="PRU00302"/>
    </source>
</evidence>
<feature type="domain" description="Sushi" evidence="6">
    <location>
        <begin position="597"/>
        <end position="673"/>
    </location>
</feature>
<evidence type="ECO:0000259" key="6">
    <source>
        <dbReference type="PROSITE" id="PS50923"/>
    </source>
</evidence>
<dbReference type="PROSITE" id="PS50923">
    <property type="entry name" value="SUSHI"/>
    <property type="match status" value="1"/>
</dbReference>
<dbReference type="SUPFAM" id="SSF57535">
    <property type="entry name" value="Complement control module/SCR domain"/>
    <property type="match status" value="1"/>
</dbReference>
<dbReference type="SUPFAM" id="SSF50494">
    <property type="entry name" value="Trypsin-like serine proteases"/>
    <property type="match status" value="3"/>
</dbReference>
<keyword evidence="7" id="KW-0378">Hydrolase</keyword>
<dbReference type="InterPro" id="IPR000436">
    <property type="entry name" value="Sushi_SCR_CCP_dom"/>
</dbReference>
<dbReference type="SMART" id="SM00020">
    <property type="entry name" value="Tryp_SPc"/>
    <property type="match status" value="3"/>
</dbReference>
<dbReference type="InterPro" id="IPR043504">
    <property type="entry name" value="Peptidase_S1_PA_chymotrypsin"/>
</dbReference>
<evidence type="ECO:0000313" key="7">
    <source>
        <dbReference type="EMBL" id="VVC24912.1"/>
    </source>
</evidence>
<gene>
    <name evidence="7" type="ORF">CINCED_3A002037</name>
</gene>
<protein>
    <submittedName>
        <fullName evidence="7">Peptidase S1, PA clan,Serine proteases, trypsin family, histidine active site,Serine proteases, trypsin</fullName>
    </submittedName>
</protein>
<keyword evidence="1" id="KW-1015">Disulfide bond</keyword>
<dbReference type="InterPro" id="IPR001314">
    <property type="entry name" value="Peptidase_S1A"/>
</dbReference>
<keyword evidence="3" id="KW-0768">Sushi</keyword>
<evidence type="ECO:0000313" key="8">
    <source>
        <dbReference type="Proteomes" id="UP000325440"/>
    </source>
</evidence>
<dbReference type="CDD" id="cd00190">
    <property type="entry name" value="Tryp_SPc"/>
    <property type="match status" value="1"/>
</dbReference>
<dbReference type="OrthoDB" id="2019384at2759"/>
<proteinExistence type="inferred from homology"/>